<evidence type="ECO:0000256" key="2">
    <source>
        <dbReference type="ARBA" id="ARBA00023015"/>
    </source>
</evidence>
<keyword evidence="2" id="KW-0805">Transcription regulation</keyword>
<dbReference type="GO" id="GO:0005829">
    <property type="term" value="C:cytosol"/>
    <property type="evidence" value="ECO:0007669"/>
    <property type="project" value="TreeGrafter"/>
</dbReference>
<accession>A0A368L0S6</accession>
<sequence length="297" mass="32043">MKPLDVLTLRLIVQTADSGSFTAAAEKSHLVLAAVSKRIQEAEQSLGIKLFTRQSRGVIPTPAGHVIIKHARTILDSLYRLGTDAQAFTAGLQGIVRIAANTSAVCGYLPEEFAQFVVTNKNVQIDLDEVTSESVVNGIVAGQYDIGIIGENEPHPGLETFRYRADFLSAVLPVAHPFAKHAQISFTVLQQETFIGLEIGSSIHKLIRNHLGSQINLRMHVRSFDAMCRMVQAGLGVGILPTHMALKHAASMSVCVLPLSDEWAARHLLACCTSTAALSAAASTFWQQLKAGVCLHD</sequence>
<feature type="domain" description="HTH lysR-type" evidence="5">
    <location>
        <begin position="9"/>
        <end position="61"/>
    </location>
</feature>
<dbReference type="Pfam" id="PF00126">
    <property type="entry name" value="HTH_1"/>
    <property type="match status" value="1"/>
</dbReference>
<dbReference type="FunFam" id="1.10.10.10:FF:000001">
    <property type="entry name" value="LysR family transcriptional regulator"/>
    <property type="match status" value="1"/>
</dbReference>
<dbReference type="SUPFAM" id="SSF53850">
    <property type="entry name" value="Periplasmic binding protein-like II"/>
    <property type="match status" value="1"/>
</dbReference>
<protein>
    <submittedName>
        <fullName evidence="6">LysR family transcriptional regulator</fullName>
    </submittedName>
</protein>
<name>A0A368L0S6_9BURK</name>
<reference evidence="6 7" key="1">
    <citation type="journal article" date="2018" name="Int. J. Syst. Evol. Microbiol.">
        <title>Parvibium lacunae gen. nov., sp. nov., a new member of the family Alcaligenaceae isolated from a freshwater pond.</title>
        <authorList>
            <person name="Chen W.M."/>
            <person name="Xie P.B."/>
            <person name="Hsu M.Y."/>
            <person name="Sheu S.Y."/>
        </authorList>
    </citation>
    <scope>NUCLEOTIDE SEQUENCE [LARGE SCALE GENOMIC DNA]</scope>
    <source>
        <strain evidence="6 7">KMB9</strain>
    </source>
</reference>
<comment type="similarity">
    <text evidence="1">Belongs to the LysR transcriptional regulatory family.</text>
</comment>
<evidence type="ECO:0000256" key="4">
    <source>
        <dbReference type="ARBA" id="ARBA00023163"/>
    </source>
</evidence>
<dbReference type="PROSITE" id="PS50931">
    <property type="entry name" value="HTH_LYSR"/>
    <property type="match status" value="1"/>
</dbReference>
<dbReference type="InterPro" id="IPR050950">
    <property type="entry name" value="HTH-type_LysR_regulators"/>
</dbReference>
<evidence type="ECO:0000313" key="7">
    <source>
        <dbReference type="Proteomes" id="UP000252357"/>
    </source>
</evidence>
<dbReference type="Pfam" id="PF03466">
    <property type="entry name" value="LysR_substrate"/>
    <property type="match status" value="1"/>
</dbReference>
<dbReference type="Proteomes" id="UP000252357">
    <property type="component" value="Unassembled WGS sequence"/>
</dbReference>
<organism evidence="6 7">
    <name type="scientific">Parvibium lacunae</name>
    <dbReference type="NCBI Taxonomy" id="1888893"/>
    <lineage>
        <taxon>Bacteria</taxon>
        <taxon>Pseudomonadati</taxon>
        <taxon>Pseudomonadota</taxon>
        <taxon>Betaproteobacteria</taxon>
        <taxon>Burkholderiales</taxon>
        <taxon>Alcaligenaceae</taxon>
        <taxon>Parvibium</taxon>
    </lineage>
</organism>
<keyword evidence="7" id="KW-1185">Reference proteome</keyword>
<dbReference type="SUPFAM" id="SSF46785">
    <property type="entry name" value="Winged helix' DNA-binding domain"/>
    <property type="match status" value="1"/>
</dbReference>
<evidence type="ECO:0000259" key="5">
    <source>
        <dbReference type="PROSITE" id="PS50931"/>
    </source>
</evidence>
<dbReference type="PANTHER" id="PTHR30419:SF2">
    <property type="entry name" value="LYSR FAMILY TRANSCRIPTIONAL REGULATOR"/>
    <property type="match status" value="1"/>
</dbReference>
<dbReference type="GO" id="GO:0003677">
    <property type="term" value="F:DNA binding"/>
    <property type="evidence" value="ECO:0007669"/>
    <property type="project" value="UniProtKB-KW"/>
</dbReference>
<dbReference type="EMBL" id="QPGB01000004">
    <property type="protein sequence ID" value="RCS57158.1"/>
    <property type="molecule type" value="Genomic_DNA"/>
</dbReference>
<dbReference type="InterPro" id="IPR005119">
    <property type="entry name" value="LysR_subst-bd"/>
</dbReference>
<dbReference type="InterPro" id="IPR036390">
    <property type="entry name" value="WH_DNA-bd_sf"/>
</dbReference>
<dbReference type="Gene3D" id="1.10.10.10">
    <property type="entry name" value="Winged helix-like DNA-binding domain superfamily/Winged helix DNA-binding domain"/>
    <property type="match status" value="1"/>
</dbReference>
<comment type="caution">
    <text evidence="6">The sequence shown here is derived from an EMBL/GenBank/DDBJ whole genome shotgun (WGS) entry which is preliminary data.</text>
</comment>
<evidence type="ECO:0000313" key="6">
    <source>
        <dbReference type="EMBL" id="RCS57158.1"/>
    </source>
</evidence>
<dbReference type="OrthoDB" id="9785974at2"/>
<dbReference type="InterPro" id="IPR036388">
    <property type="entry name" value="WH-like_DNA-bd_sf"/>
</dbReference>
<evidence type="ECO:0000256" key="3">
    <source>
        <dbReference type="ARBA" id="ARBA00023125"/>
    </source>
</evidence>
<keyword evidence="3" id="KW-0238">DNA-binding</keyword>
<dbReference type="PANTHER" id="PTHR30419">
    <property type="entry name" value="HTH-TYPE TRANSCRIPTIONAL REGULATOR YBHD"/>
    <property type="match status" value="1"/>
</dbReference>
<evidence type="ECO:0000256" key="1">
    <source>
        <dbReference type="ARBA" id="ARBA00009437"/>
    </source>
</evidence>
<dbReference type="AlphaFoldDB" id="A0A368L0S6"/>
<dbReference type="InterPro" id="IPR000847">
    <property type="entry name" value="LysR_HTH_N"/>
</dbReference>
<dbReference type="RefSeq" id="WP_114403300.1">
    <property type="nucleotide sequence ID" value="NZ_QPGB01000004.1"/>
</dbReference>
<dbReference type="GO" id="GO:0003700">
    <property type="term" value="F:DNA-binding transcription factor activity"/>
    <property type="evidence" value="ECO:0007669"/>
    <property type="project" value="InterPro"/>
</dbReference>
<dbReference type="Gene3D" id="3.40.190.290">
    <property type="match status" value="1"/>
</dbReference>
<proteinExistence type="inferred from homology"/>
<gene>
    <name evidence="6" type="ORF">DU000_10165</name>
</gene>
<keyword evidence="4" id="KW-0804">Transcription</keyword>